<dbReference type="Pfam" id="PF09916">
    <property type="entry name" value="DUF2145"/>
    <property type="match status" value="1"/>
</dbReference>
<comment type="caution">
    <text evidence="2">The sequence shown here is derived from an EMBL/GenBank/DDBJ whole genome shotgun (WGS) entry which is preliminary data.</text>
</comment>
<organism evidence="2 3">
    <name type="scientific">Thalassotalea litorea</name>
    <dbReference type="NCBI Taxonomy" id="2020715"/>
    <lineage>
        <taxon>Bacteria</taxon>
        <taxon>Pseudomonadati</taxon>
        <taxon>Pseudomonadota</taxon>
        <taxon>Gammaproteobacteria</taxon>
        <taxon>Alteromonadales</taxon>
        <taxon>Colwelliaceae</taxon>
        <taxon>Thalassotalea</taxon>
    </lineage>
</organism>
<reference evidence="2 3" key="1">
    <citation type="submission" date="2019-05" db="EMBL/GenBank/DDBJ databases">
        <title>Genome sequences of Thalassotalea litorea 1K03283.</title>
        <authorList>
            <person name="Zhang D."/>
        </authorList>
    </citation>
    <scope>NUCLEOTIDE SEQUENCE [LARGE SCALE GENOMIC DNA]</scope>
    <source>
        <strain evidence="2 3">MCCC 1K03283</strain>
    </source>
</reference>
<proteinExistence type="predicted"/>
<evidence type="ECO:0000313" key="3">
    <source>
        <dbReference type="Proteomes" id="UP000307790"/>
    </source>
</evidence>
<evidence type="ECO:0000256" key="1">
    <source>
        <dbReference type="SAM" id="SignalP"/>
    </source>
</evidence>
<protein>
    <submittedName>
        <fullName evidence="2">DUF2145 domain-containing protein</fullName>
    </submittedName>
</protein>
<name>A0A5R9IUA4_9GAMM</name>
<dbReference type="InterPro" id="IPR014547">
    <property type="entry name" value="UCP028477"/>
</dbReference>
<keyword evidence="3" id="KW-1185">Reference proteome</keyword>
<gene>
    <name evidence="2" type="ORF">FE810_03820</name>
</gene>
<dbReference type="AlphaFoldDB" id="A0A5R9IUA4"/>
<evidence type="ECO:0000313" key="2">
    <source>
        <dbReference type="EMBL" id="TLU66931.1"/>
    </source>
</evidence>
<dbReference type="Proteomes" id="UP000307790">
    <property type="component" value="Unassembled WGS sequence"/>
</dbReference>
<sequence length="271" mass="29980">MNRLSMIRTIAITLICTLSISTSWAGSASPKDNQHDVEVLKSFAKQVERYAAEQGARAFIIGRIGRPKSQLPEGVTFTHAAIAIYSDIQLDNGDTIQGYAVHNLYQKEGDKSKSTLVTDYPVDFFWGVHDLKAGIIIPEPQLQARLIQAIARGDNAKVHNAEYSVMANPFNGEFQNCTEHTLDVINASIYQTTDKAKLKANAKAYFQPQRIKTSPLALLFGSAFMKDLTLKDHSGKIYTATFTSIAQYLEENSLMRNAVMLDENGNTSSLL</sequence>
<accession>A0A5R9IUA4</accession>
<dbReference type="EMBL" id="VCBC01000004">
    <property type="protein sequence ID" value="TLU66931.1"/>
    <property type="molecule type" value="Genomic_DNA"/>
</dbReference>
<dbReference type="OrthoDB" id="8893883at2"/>
<feature type="signal peptide" evidence="1">
    <location>
        <begin position="1"/>
        <end position="25"/>
    </location>
</feature>
<keyword evidence="1" id="KW-0732">Signal</keyword>
<feature type="chain" id="PRO_5024380246" evidence="1">
    <location>
        <begin position="26"/>
        <end position="271"/>
    </location>
</feature>